<evidence type="ECO:0000313" key="3">
    <source>
        <dbReference type="EMBL" id="SES14679.1"/>
    </source>
</evidence>
<dbReference type="PANTHER" id="PTHR37507">
    <property type="entry name" value="SPORULATION PROTEIN YDCC"/>
    <property type="match status" value="1"/>
</dbReference>
<dbReference type="InterPro" id="IPR052944">
    <property type="entry name" value="Sporulation_related"/>
</dbReference>
<dbReference type="RefSeq" id="WP_093052260.1">
    <property type="nucleotide sequence ID" value="NZ_FOGT01000009.1"/>
</dbReference>
<evidence type="ECO:0000313" key="4">
    <source>
        <dbReference type="Proteomes" id="UP000198571"/>
    </source>
</evidence>
<evidence type="ECO:0000256" key="1">
    <source>
        <dbReference type="SAM" id="SignalP"/>
    </source>
</evidence>
<proteinExistence type="predicted"/>
<keyword evidence="1" id="KW-0732">Signal</keyword>
<dbReference type="OrthoDB" id="2826849at2"/>
<dbReference type="Proteomes" id="UP000198571">
    <property type="component" value="Unassembled WGS sequence"/>
</dbReference>
<keyword evidence="3" id="KW-0449">Lipoprotein</keyword>
<dbReference type="SUPFAM" id="SSF89392">
    <property type="entry name" value="Prokaryotic lipoproteins and lipoprotein localization factors"/>
    <property type="match status" value="1"/>
</dbReference>
<dbReference type="Pfam" id="PF14285">
    <property type="entry name" value="DUF4367"/>
    <property type="match status" value="1"/>
</dbReference>
<dbReference type="Gene3D" id="2.50.20.10">
    <property type="entry name" value="Lipoprotein localisation LolA/LolB/LppX"/>
    <property type="match status" value="1"/>
</dbReference>
<sequence>MRKRSLSLAGLPIVLLLPGCAVEDTDHIIENAVAAQENLESYYAEVVSTYSFEQEENTINYQEWHVRPEKHRMEMDDGYIYVSNGEQSWSYNEEENTVSVFENLGEMTEDLPDESDMMREMLTEMMNSNKVKAEGKETVANRPTIHLSLSPKGNEAAEKMNGHYEIWIDEETYMPLKMVWEDENFHSETVYEHIEFNIDLEEDLFTFEIPEGAEIESVDHTPESLTLEELQNETEDEIPELTEIPEGYEFQDAMHFKDFGESMIEYMNDSGEYLILSVSEEKRGIEEEKEDELLEIGRYVGTYSDMYDMQFLSWNTGKFHLELITSSEELSKEDLLGIAEKIE</sequence>
<feature type="signal peptide" evidence="1">
    <location>
        <begin position="1"/>
        <end position="21"/>
    </location>
</feature>
<dbReference type="AlphaFoldDB" id="A0A1H9UZ99"/>
<feature type="chain" id="PRO_5038828567" evidence="1">
    <location>
        <begin position="22"/>
        <end position="343"/>
    </location>
</feature>
<accession>A0A1H9UZ99</accession>
<keyword evidence="4" id="KW-1185">Reference proteome</keyword>
<protein>
    <submittedName>
        <fullName evidence="3">Outer membrane lipoprotein-sorting protein</fullName>
    </submittedName>
</protein>
<dbReference type="PANTHER" id="PTHR37507:SF2">
    <property type="entry name" value="SPORULATION PROTEIN YDCC"/>
    <property type="match status" value="1"/>
</dbReference>
<reference evidence="4" key="1">
    <citation type="submission" date="2016-10" db="EMBL/GenBank/DDBJ databases">
        <authorList>
            <person name="Varghese N."/>
            <person name="Submissions S."/>
        </authorList>
    </citation>
    <scope>NUCLEOTIDE SEQUENCE [LARGE SCALE GENOMIC DNA]</scope>
    <source>
        <strain evidence="4">S9</strain>
    </source>
</reference>
<name>A0A1H9UZ99_9BACI</name>
<dbReference type="STRING" id="1601833.SAMN05518684_10915"/>
<dbReference type="EMBL" id="FOGT01000009">
    <property type="protein sequence ID" value="SES14679.1"/>
    <property type="molecule type" value="Genomic_DNA"/>
</dbReference>
<evidence type="ECO:0000259" key="2">
    <source>
        <dbReference type="Pfam" id="PF14285"/>
    </source>
</evidence>
<dbReference type="InterPro" id="IPR025377">
    <property type="entry name" value="DUF4367"/>
</dbReference>
<gene>
    <name evidence="3" type="ORF">SAMN05518684_10915</name>
</gene>
<dbReference type="InterPro" id="IPR029046">
    <property type="entry name" value="LolA/LolB/LppX"/>
</dbReference>
<feature type="domain" description="DUF4367" evidence="2">
    <location>
        <begin position="239"/>
        <end position="342"/>
    </location>
</feature>
<organism evidence="3 4">
    <name type="scientific">Salipaludibacillus aurantiacus</name>
    <dbReference type="NCBI Taxonomy" id="1601833"/>
    <lineage>
        <taxon>Bacteria</taxon>
        <taxon>Bacillati</taxon>
        <taxon>Bacillota</taxon>
        <taxon>Bacilli</taxon>
        <taxon>Bacillales</taxon>
        <taxon>Bacillaceae</taxon>
    </lineage>
</organism>